<evidence type="ECO:0000256" key="4">
    <source>
        <dbReference type="ARBA" id="ARBA00022737"/>
    </source>
</evidence>
<dbReference type="Proteomes" id="UP000286134">
    <property type="component" value="Unassembled WGS sequence"/>
</dbReference>
<evidence type="ECO:0000256" key="6">
    <source>
        <dbReference type="ARBA" id="ARBA00025767"/>
    </source>
</evidence>
<feature type="region of interest" description="Disordered" evidence="8">
    <location>
        <begin position="96"/>
        <end position="121"/>
    </location>
</feature>
<dbReference type="GO" id="GO:0006364">
    <property type="term" value="P:rRNA processing"/>
    <property type="evidence" value="ECO:0007669"/>
    <property type="project" value="UniProtKB-KW"/>
</dbReference>
<evidence type="ECO:0000313" key="9">
    <source>
        <dbReference type="EMBL" id="RKF63346.1"/>
    </source>
</evidence>
<dbReference type="GO" id="GO:0034388">
    <property type="term" value="C:Pwp2p-containing subcomplex of 90S preribosome"/>
    <property type="evidence" value="ECO:0007669"/>
    <property type="project" value="TreeGrafter"/>
</dbReference>
<keyword evidence="5" id="KW-0539">Nucleus</keyword>
<keyword evidence="2" id="KW-0698">rRNA processing</keyword>
<feature type="repeat" description="WD" evidence="7">
    <location>
        <begin position="550"/>
        <end position="578"/>
    </location>
</feature>
<evidence type="ECO:0000256" key="1">
    <source>
        <dbReference type="ARBA" id="ARBA00004604"/>
    </source>
</evidence>
<feature type="region of interest" description="Disordered" evidence="8">
    <location>
        <begin position="168"/>
        <end position="203"/>
    </location>
</feature>
<evidence type="ECO:0000256" key="2">
    <source>
        <dbReference type="ARBA" id="ARBA00022552"/>
    </source>
</evidence>
<evidence type="ECO:0000256" key="5">
    <source>
        <dbReference type="ARBA" id="ARBA00023242"/>
    </source>
</evidence>
<evidence type="ECO:0000256" key="7">
    <source>
        <dbReference type="PROSITE-ProRule" id="PRU00221"/>
    </source>
</evidence>
<dbReference type="PANTHER" id="PTHR18359:SF0">
    <property type="entry name" value="U3 SMALL NUCLEOLAR RNA-ASSOCIATED PROTEIN 18 HOMOLOG"/>
    <property type="match status" value="1"/>
</dbReference>
<sequence length="578" mass="64988">MSDYSSSCESSVISSTKKDADEEKLEELVFGNSLGIPETKFESEKKPIDHSIQEHSDEVNEKKLNGLSDIDDNEASNLSFSPYTPTIFFYCGPSRKSEKKDSTALSFSLPESPTETTDVPAWIDSDDDRLAISLATNTRLRKLRVSENEDIVSGQEYIRRLQRQYERLNPPPPWVQTPSRPYKRRRKSSAASEESISSESEDEQFQIQSLSEILQKADSLTKLPETSKRAKLRPEVIDIQQTRPLPSNQSSAILSLSFHPKIPVILSSGLDSTLFLHRFDPTAHPTPNPLLTSVYVKRTPLYTSSFLYPKGYKIVFSGRRKYFHIWDLKSGKFEKVTRVYGHNDEQKFMDKIKSSPCGRYLALQATTKKRGGIINILDASTTQWVSSMRIEGAQGICDFAWWRSGNGLTVISKTGEVAEWSVNERAYVARWIDDGFAPTVLTLGGPNGPHALGGDRWVVIGSQSGIVNIYDRRTFVAANDPSKITIPERPQPKKSFDQLTRPISQLVISPDGQLLSFSSQWKKDALRLVHLASCTIYRNWPTDRTPFGRITAVAFSSESNLLAVGNDIGKVHIWEIRS</sequence>
<dbReference type="SMART" id="SM00320">
    <property type="entry name" value="WD40"/>
    <property type="match status" value="3"/>
</dbReference>
<reference evidence="9 10" key="1">
    <citation type="journal article" date="2018" name="BMC Genomics">
        <title>Comparative genome analyses reveal sequence features reflecting distinct modes of host-adaptation between dicot and monocot powdery mildew.</title>
        <authorList>
            <person name="Wu Y."/>
            <person name="Ma X."/>
            <person name="Pan Z."/>
            <person name="Kale S.D."/>
            <person name="Song Y."/>
            <person name="King H."/>
            <person name="Zhang Q."/>
            <person name="Presley C."/>
            <person name="Deng X."/>
            <person name="Wei C.I."/>
            <person name="Xiao S."/>
        </authorList>
    </citation>
    <scope>NUCLEOTIDE SEQUENCE [LARGE SCALE GENOMIC DNA]</scope>
    <source>
        <strain evidence="9">UMSG2</strain>
    </source>
</reference>
<dbReference type="PROSITE" id="PS50294">
    <property type="entry name" value="WD_REPEATS_REGION"/>
    <property type="match status" value="1"/>
</dbReference>
<keyword evidence="4" id="KW-0677">Repeat</keyword>
<dbReference type="SUPFAM" id="SSF50978">
    <property type="entry name" value="WD40 repeat-like"/>
    <property type="match status" value="1"/>
</dbReference>
<gene>
    <name evidence="9" type="ORF">OnM2_026062</name>
</gene>
<dbReference type="PANTHER" id="PTHR18359">
    <property type="entry name" value="WD-REPEAT PROTEIN-RELATED"/>
    <property type="match status" value="1"/>
</dbReference>
<comment type="similarity">
    <text evidence="6">Belongs to the WD repeat UTP18 family.</text>
</comment>
<feature type="compositionally biased region" description="Polar residues" evidence="8">
    <location>
        <begin position="103"/>
        <end position="117"/>
    </location>
</feature>
<protein>
    <submittedName>
        <fullName evidence="9">Putative U3 small nucleolar RNA-associated protein 18</fullName>
    </submittedName>
</protein>
<dbReference type="EMBL" id="MCFK01002619">
    <property type="protein sequence ID" value="RKF63346.1"/>
    <property type="molecule type" value="Genomic_DNA"/>
</dbReference>
<feature type="compositionally biased region" description="Low complexity" evidence="8">
    <location>
        <begin position="189"/>
        <end position="198"/>
    </location>
</feature>
<dbReference type="STRING" id="212602.A0A420I0X9"/>
<keyword evidence="3 7" id="KW-0853">WD repeat</keyword>
<dbReference type="GO" id="GO:0032040">
    <property type="term" value="C:small-subunit processome"/>
    <property type="evidence" value="ECO:0007669"/>
    <property type="project" value="TreeGrafter"/>
</dbReference>
<keyword evidence="10" id="KW-1185">Reference proteome</keyword>
<accession>A0A420I0X9</accession>
<evidence type="ECO:0000256" key="3">
    <source>
        <dbReference type="ARBA" id="ARBA00022574"/>
    </source>
</evidence>
<feature type="compositionally biased region" description="Low complexity" evidence="8">
    <location>
        <begin position="1"/>
        <end position="15"/>
    </location>
</feature>
<comment type="subcellular location">
    <subcellularLocation>
        <location evidence="1">Nucleus</location>
        <location evidence="1">Nucleolus</location>
    </subcellularLocation>
</comment>
<organism evidence="9 10">
    <name type="scientific">Erysiphe neolycopersici</name>
    <dbReference type="NCBI Taxonomy" id="212602"/>
    <lineage>
        <taxon>Eukaryota</taxon>
        <taxon>Fungi</taxon>
        <taxon>Dikarya</taxon>
        <taxon>Ascomycota</taxon>
        <taxon>Pezizomycotina</taxon>
        <taxon>Leotiomycetes</taxon>
        <taxon>Erysiphales</taxon>
        <taxon>Erysiphaceae</taxon>
        <taxon>Erysiphe</taxon>
    </lineage>
</organism>
<dbReference type="InterPro" id="IPR015943">
    <property type="entry name" value="WD40/YVTN_repeat-like_dom_sf"/>
</dbReference>
<dbReference type="Gene3D" id="2.130.10.10">
    <property type="entry name" value="YVTN repeat-like/Quinoprotein amine dehydrogenase"/>
    <property type="match status" value="1"/>
</dbReference>
<dbReference type="FunFam" id="2.130.10.10:FF:000549">
    <property type="entry name" value="Small nucleolar ribonucleoprotein complex subunit"/>
    <property type="match status" value="1"/>
</dbReference>
<name>A0A420I0X9_9PEZI</name>
<dbReference type="PROSITE" id="PS50082">
    <property type="entry name" value="WD_REPEATS_2"/>
    <property type="match status" value="1"/>
</dbReference>
<dbReference type="OrthoDB" id="1935146at2759"/>
<comment type="caution">
    <text evidence="9">The sequence shown here is derived from an EMBL/GenBank/DDBJ whole genome shotgun (WGS) entry which is preliminary data.</text>
</comment>
<dbReference type="InterPro" id="IPR045161">
    <property type="entry name" value="Utp18"/>
</dbReference>
<proteinExistence type="inferred from homology"/>
<feature type="region of interest" description="Disordered" evidence="8">
    <location>
        <begin position="1"/>
        <end position="21"/>
    </location>
</feature>
<feature type="region of interest" description="Disordered" evidence="8">
    <location>
        <begin position="40"/>
        <end position="60"/>
    </location>
</feature>
<dbReference type="InterPro" id="IPR036322">
    <property type="entry name" value="WD40_repeat_dom_sf"/>
</dbReference>
<evidence type="ECO:0000256" key="8">
    <source>
        <dbReference type="SAM" id="MobiDB-lite"/>
    </source>
</evidence>
<evidence type="ECO:0000313" key="10">
    <source>
        <dbReference type="Proteomes" id="UP000286134"/>
    </source>
</evidence>
<dbReference type="AlphaFoldDB" id="A0A420I0X9"/>
<dbReference type="InterPro" id="IPR001680">
    <property type="entry name" value="WD40_rpt"/>
</dbReference>